<sequence>MNRLVGFLTDLELKLFQFKSFGDNLTFIYTEKLDVYVRIDFLKMELVMITSPAELWKCLCSKAGLELKLGKGKPGRDADIEDALRLALNIPDNALSLEAWLRNDAALPNPTVSTETFLIEVLKSQSGFARMMQDILDLLIEANALQASNQLSVEFKFDEVNDPIKATLGEFRETVQRTQSVLEKRPKLPKSEVMWSLSGTLRKFIPNYLSSRPPENFPAVSPIKKTGHQNVDTQLRAITELVSAFRELWLKYGDTRRQVGQAGCSELLSDETRSQLIAATDFWDIGVLEGARVLSTQINSEELTPADVFNMLNTELSKIEWSHIWIENTFKELLDILNLPAWRRRHELYSVWVGTRMLAVIRSVVSDVRFHLVDNVLSFAFGGSRLATFNWNNKQYDVWAELRSALVGQSSKRKKGIQPDFRVLQVDISKSSGLQTTYVLECKHYLNASKQNFIQAAADYARSCPQAIVHLVNHGPADENTLRENLSPELQARTKFIGDATPLKELSEKVVSESIRNALFPGVSPESDLAETQPVQTLSNDLEAIGQGFVGYIQLEWDDTLDDMDLSLQMISSSGQVINTVDFRNRGAVDASPFSCFDCDVRTGPGKERIDISRWLFSRYKVIATNYSRTGMMTSESLRCQIVIGAERMQLHFPSKLSGTSIEWHIAELVVCNGIPTVKVL</sequence>
<dbReference type="EMBL" id="FNRM01000001">
    <property type="protein sequence ID" value="SEA10733.1"/>
    <property type="molecule type" value="Genomic_DNA"/>
</dbReference>
<dbReference type="OrthoDB" id="8362946at2"/>
<name>A0A1H3YGN9_ALKAM</name>
<proteinExistence type="predicted"/>
<organism evidence="1 2">
    <name type="scientific">Alkalimonas amylolytica</name>
    <dbReference type="NCBI Taxonomy" id="152573"/>
    <lineage>
        <taxon>Bacteria</taxon>
        <taxon>Pseudomonadati</taxon>
        <taxon>Pseudomonadota</taxon>
        <taxon>Gammaproteobacteria</taxon>
        <taxon>Alkalimonas</taxon>
    </lineage>
</organism>
<protein>
    <submittedName>
        <fullName evidence="1">Uncharacterized protein</fullName>
    </submittedName>
</protein>
<dbReference type="RefSeq" id="WP_091339401.1">
    <property type="nucleotide sequence ID" value="NZ_FNRM01000001.1"/>
</dbReference>
<evidence type="ECO:0000313" key="2">
    <source>
        <dbReference type="Proteomes" id="UP000198773"/>
    </source>
</evidence>
<dbReference type="Proteomes" id="UP000198773">
    <property type="component" value="Unassembled WGS sequence"/>
</dbReference>
<keyword evidence="2" id="KW-1185">Reference proteome</keyword>
<evidence type="ECO:0000313" key="1">
    <source>
        <dbReference type="EMBL" id="SEA10733.1"/>
    </source>
</evidence>
<reference evidence="1 2" key="1">
    <citation type="submission" date="2016-10" db="EMBL/GenBank/DDBJ databases">
        <authorList>
            <person name="de Groot N.N."/>
        </authorList>
    </citation>
    <scope>NUCLEOTIDE SEQUENCE [LARGE SCALE GENOMIC DNA]</scope>
    <source>
        <strain evidence="1 2">CGMCC 1.3430</strain>
    </source>
</reference>
<gene>
    <name evidence="1" type="ORF">SAMN04488051_101682</name>
</gene>
<accession>A0A1H3YGN9</accession>
<dbReference type="AlphaFoldDB" id="A0A1H3YGN9"/>